<dbReference type="AlphaFoldDB" id="A0A2I7N798"/>
<dbReference type="KEGG" id="nba:CUN60_08455"/>
<accession>A0A2I7N798</accession>
<gene>
    <name evidence="1" type="ORF">CUN60_08455</name>
</gene>
<dbReference type="Proteomes" id="UP000236655">
    <property type="component" value="Chromosome"/>
</dbReference>
<organism evidence="1 2">
    <name type="scientific">Aquella oligotrophica</name>
    <dbReference type="NCBI Taxonomy" id="2067065"/>
    <lineage>
        <taxon>Bacteria</taxon>
        <taxon>Pseudomonadati</taxon>
        <taxon>Pseudomonadota</taxon>
        <taxon>Betaproteobacteria</taxon>
        <taxon>Neisseriales</taxon>
        <taxon>Neisseriaceae</taxon>
        <taxon>Aquella</taxon>
    </lineage>
</organism>
<dbReference type="InterPro" id="IPR036388">
    <property type="entry name" value="WH-like_DNA-bd_sf"/>
</dbReference>
<dbReference type="OrthoDB" id="9758570at2"/>
<sequence length="250" mass="29177">MNKIKTDKEFLDFYCQCADIMFGHEENEIMYIKDIHHNFRYLSLGHRKHIGKNAYFVADETNLTAEMKELHAKIKLQAYEQDNIIRSSLKSANFIYIDTYNRIGFVRKKPIVNPDTGNCVGISGVVRPYSMPNILAAIYKINEIALVEEDQKNDLPIEYQLNEKQSMVLFLYLNKYSNTEISEILTTLGHKISKYRVNDHLENLKFIFNVQTKEQLIKKAISLDYHLVIPRKFLKIGSYEIDEEVIIAGE</sequence>
<proteinExistence type="predicted"/>
<dbReference type="EMBL" id="CP024847">
    <property type="protein sequence ID" value="AUR52324.1"/>
    <property type="molecule type" value="Genomic_DNA"/>
</dbReference>
<dbReference type="SUPFAM" id="SSF46894">
    <property type="entry name" value="C-terminal effector domain of the bipartite response regulators"/>
    <property type="match status" value="1"/>
</dbReference>
<dbReference type="Gene3D" id="1.10.10.10">
    <property type="entry name" value="Winged helix-like DNA-binding domain superfamily/Winged helix DNA-binding domain"/>
    <property type="match status" value="1"/>
</dbReference>
<name>A0A2I7N798_9NEIS</name>
<keyword evidence="2" id="KW-1185">Reference proteome</keyword>
<protein>
    <submittedName>
        <fullName evidence="1">Uncharacterized protein</fullName>
    </submittedName>
</protein>
<dbReference type="GO" id="GO:0006355">
    <property type="term" value="P:regulation of DNA-templated transcription"/>
    <property type="evidence" value="ECO:0007669"/>
    <property type="project" value="InterPro"/>
</dbReference>
<dbReference type="RefSeq" id="WP_102951617.1">
    <property type="nucleotide sequence ID" value="NZ_CP024847.1"/>
</dbReference>
<evidence type="ECO:0000313" key="2">
    <source>
        <dbReference type="Proteomes" id="UP000236655"/>
    </source>
</evidence>
<reference evidence="2" key="1">
    <citation type="submission" date="2017-11" db="EMBL/GenBank/DDBJ databases">
        <authorList>
            <person name="Chan K.G."/>
            <person name="Lee L.S."/>
        </authorList>
    </citation>
    <scope>NUCLEOTIDE SEQUENCE [LARGE SCALE GENOMIC DNA]</scope>
    <source>
        <strain evidence="2">DSM 100970</strain>
    </source>
</reference>
<dbReference type="InterPro" id="IPR016032">
    <property type="entry name" value="Sig_transdc_resp-reg_C-effctor"/>
</dbReference>
<evidence type="ECO:0000313" key="1">
    <source>
        <dbReference type="EMBL" id="AUR52324.1"/>
    </source>
</evidence>
<dbReference type="GO" id="GO:0003677">
    <property type="term" value="F:DNA binding"/>
    <property type="evidence" value="ECO:0007669"/>
    <property type="project" value="InterPro"/>
</dbReference>